<dbReference type="EMBL" id="JAKVQD010000003">
    <property type="protein sequence ID" value="MCH4553037.1"/>
    <property type="molecule type" value="Genomic_DNA"/>
</dbReference>
<sequence>MNGLIESTLKTLEKTEIILDSLTNEQLRDTSIPPYFSSIGTHIRHILDFYDCIFNLNADNKIDLTARSRNKKVEQDCLEAKAYLKLLINNLNTFNNHISKTVLVTDDLGQGKIEIPYTIGALLSQANSHTIHHYAIINYILSGLEISITDLDFGYNPTTPKPVFFYK</sequence>
<organism evidence="2 3">
    <name type="scientific">Aestuariibaculum lutulentum</name>
    <dbReference type="NCBI Taxonomy" id="2920935"/>
    <lineage>
        <taxon>Bacteria</taxon>
        <taxon>Pseudomonadati</taxon>
        <taxon>Bacteroidota</taxon>
        <taxon>Flavobacteriia</taxon>
        <taxon>Flavobacteriales</taxon>
        <taxon>Flavobacteriaceae</taxon>
    </lineage>
</organism>
<proteinExistence type="predicted"/>
<dbReference type="Pfam" id="PF12867">
    <property type="entry name" value="DinB_2"/>
    <property type="match status" value="1"/>
</dbReference>
<comment type="caution">
    <text evidence="2">The sequence shown here is derived from an EMBL/GenBank/DDBJ whole genome shotgun (WGS) entry which is preliminary data.</text>
</comment>
<evidence type="ECO:0000313" key="3">
    <source>
        <dbReference type="Proteomes" id="UP001156141"/>
    </source>
</evidence>
<gene>
    <name evidence="2" type="ORF">MKW35_10410</name>
</gene>
<protein>
    <submittedName>
        <fullName evidence="2">DinB family protein</fullName>
    </submittedName>
</protein>
<dbReference type="Gene3D" id="1.20.120.450">
    <property type="entry name" value="dinb family like domain"/>
    <property type="match status" value="1"/>
</dbReference>
<keyword evidence="3" id="KW-1185">Reference proteome</keyword>
<dbReference type="SUPFAM" id="SSF109854">
    <property type="entry name" value="DinB/YfiT-like putative metalloenzymes"/>
    <property type="match status" value="1"/>
</dbReference>
<feature type="domain" description="DinB-like" evidence="1">
    <location>
        <begin position="11"/>
        <end position="137"/>
    </location>
</feature>
<dbReference type="InterPro" id="IPR034660">
    <property type="entry name" value="DinB/YfiT-like"/>
</dbReference>
<evidence type="ECO:0000313" key="2">
    <source>
        <dbReference type="EMBL" id="MCH4553037.1"/>
    </source>
</evidence>
<reference evidence="2" key="1">
    <citation type="submission" date="2022-02" db="EMBL/GenBank/DDBJ databases">
        <title>Aestuariibaculum sp., a marine bacterium isolated from sediment in Guangxi.</title>
        <authorList>
            <person name="Ying J."/>
        </authorList>
    </citation>
    <scope>NUCLEOTIDE SEQUENCE</scope>
    <source>
        <strain evidence="2">L182</strain>
    </source>
</reference>
<dbReference type="InterPro" id="IPR024775">
    <property type="entry name" value="DinB-like"/>
</dbReference>
<evidence type="ECO:0000259" key="1">
    <source>
        <dbReference type="Pfam" id="PF12867"/>
    </source>
</evidence>
<dbReference type="Proteomes" id="UP001156141">
    <property type="component" value="Unassembled WGS sequence"/>
</dbReference>
<accession>A0ABS9RJB3</accession>
<dbReference type="RefSeq" id="WP_240573448.1">
    <property type="nucleotide sequence ID" value="NZ_CP136709.1"/>
</dbReference>
<name>A0ABS9RJB3_9FLAO</name>